<comment type="caution">
    <text evidence="1">The sequence shown here is derived from an EMBL/GenBank/DDBJ whole genome shotgun (WGS) entry which is preliminary data.</text>
</comment>
<dbReference type="SUPFAM" id="SSF52047">
    <property type="entry name" value="RNI-like"/>
    <property type="match status" value="1"/>
</dbReference>
<sequence length="206" mass="24453">MELDLSRCYGIDDEGFSYLEKMKGLECLNLHNTGIKTERLCKILQKNQRMRELDMGLFINIDAVVIELGNSCRDLEVINSLYARGLTSQGINALADCKNLRKVHLFLREYPVTDNSLFRLLSSYQHLQEIYLFYAVLSVHRLELLAQCRHLKKLYLENVKLPTLDNYCVIFEQCPKLQEFYLIFHKWHKISDRLFNQWKERYPHVC</sequence>
<keyword evidence="2" id="KW-1185">Reference proteome</keyword>
<dbReference type="AlphaFoldDB" id="A0A4S2KJ48"/>
<evidence type="ECO:0008006" key="3">
    <source>
        <dbReference type="Google" id="ProtNLM"/>
    </source>
</evidence>
<accession>A0A4S2KJ48</accession>
<proteinExistence type="predicted"/>
<dbReference type="Gene3D" id="3.80.10.10">
    <property type="entry name" value="Ribonuclease Inhibitor"/>
    <property type="match status" value="1"/>
</dbReference>
<organism evidence="1 2">
    <name type="scientific">Temnothorax longispinosus</name>
    <dbReference type="NCBI Taxonomy" id="300112"/>
    <lineage>
        <taxon>Eukaryota</taxon>
        <taxon>Metazoa</taxon>
        <taxon>Ecdysozoa</taxon>
        <taxon>Arthropoda</taxon>
        <taxon>Hexapoda</taxon>
        <taxon>Insecta</taxon>
        <taxon>Pterygota</taxon>
        <taxon>Neoptera</taxon>
        <taxon>Endopterygota</taxon>
        <taxon>Hymenoptera</taxon>
        <taxon>Apocrita</taxon>
        <taxon>Aculeata</taxon>
        <taxon>Formicoidea</taxon>
        <taxon>Formicidae</taxon>
        <taxon>Myrmicinae</taxon>
        <taxon>Temnothorax</taxon>
    </lineage>
</organism>
<dbReference type="GO" id="GO:0019005">
    <property type="term" value="C:SCF ubiquitin ligase complex"/>
    <property type="evidence" value="ECO:0007669"/>
    <property type="project" value="TreeGrafter"/>
</dbReference>
<reference evidence="1 2" key="1">
    <citation type="journal article" date="2019" name="Philos. Trans. R. Soc. Lond., B, Biol. Sci.">
        <title>Ant behaviour and brain gene expression of defending hosts depend on the ecological success of the intruding social parasite.</title>
        <authorList>
            <person name="Kaur R."/>
            <person name="Stoldt M."/>
            <person name="Jongepier E."/>
            <person name="Feldmeyer B."/>
            <person name="Menzel F."/>
            <person name="Bornberg-Bauer E."/>
            <person name="Foitzik S."/>
        </authorList>
    </citation>
    <scope>NUCLEOTIDE SEQUENCE [LARGE SCALE GENOMIC DNA]</scope>
    <source>
        <tissue evidence="1">Whole body</tissue>
    </source>
</reference>
<evidence type="ECO:0000313" key="1">
    <source>
        <dbReference type="EMBL" id="TGZ47847.1"/>
    </source>
</evidence>
<protein>
    <recommendedName>
        <fullName evidence="3">F-box/LRR-repeat protein 4</fullName>
    </recommendedName>
</protein>
<gene>
    <name evidence="1" type="ORF">DBV15_11181</name>
</gene>
<dbReference type="STRING" id="300112.A0A4S2KJ48"/>
<dbReference type="GO" id="GO:0031146">
    <property type="term" value="P:SCF-dependent proteasomal ubiquitin-dependent protein catabolic process"/>
    <property type="evidence" value="ECO:0007669"/>
    <property type="project" value="TreeGrafter"/>
</dbReference>
<dbReference type="EMBL" id="QBLH01002645">
    <property type="protein sequence ID" value="TGZ47847.1"/>
    <property type="molecule type" value="Genomic_DNA"/>
</dbReference>
<dbReference type="Proteomes" id="UP000310200">
    <property type="component" value="Unassembled WGS sequence"/>
</dbReference>
<dbReference type="InterPro" id="IPR032675">
    <property type="entry name" value="LRR_dom_sf"/>
</dbReference>
<dbReference type="PANTHER" id="PTHR13318">
    <property type="entry name" value="PARTNER OF PAIRED, ISOFORM B-RELATED"/>
    <property type="match status" value="1"/>
</dbReference>
<evidence type="ECO:0000313" key="2">
    <source>
        <dbReference type="Proteomes" id="UP000310200"/>
    </source>
</evidence>
<name>A0A4S2KJ48_9HYME</name>